<feature type="compositionally biased region" description="Basic and acidic residues" evidence="1">
    <location>
        <begin position="15"/>
        <end position="59"/>
    </location>
</feature>
<evidence type="ECO:0000313" key="2">
    <source>
        <dbReference type="EMBL" id="KAJ3588475.1"/>
    </source>
</evidence>
<organism evidence="2 3">
    <name type="scientific">Muraenolepis orangiensis</name>
    <name type="common">Patagonian moray cod</name>
    <dbReference type="NCBI Taxonomy" id="630683"/>
    <lineage>
        <taxon>Eukaryota</taxon>
        <taxon>Metazoa</taxon>
        <taxon>Chordata</taxon>
        <taxon>Craniata</taxon>
        <taxon>Vertebrata</taxon>
        <taxon>Euteleostomi</taxon>
        <taxon>Actinopterygii</taxon>
        <taxon>Neopterygii</taxon>
        <taxon>Teleostei</taxon>
        <taxon>Neoteleostei</taxon>
        <taxon>Acanthomorphata</taxon>
        <taxon>Zeiogadaria</taxon>
        <taxon>Gadariae</taxon>
        <taxon>Gadiformes</taxon>
        <taxon>Muraenolepidoidei</taxon>
        <taxon>Muraenolepididae</taxon>
        <taxon>Muraenolepis</taxon>
    </lineage>
</organism>
<reference evidence="2" key="1">
    <citation type="submission" date="2022-07" db="EMBL/GenBank/DDBJ databases">
        <title>Chromosome-level genome of Muraenolepis orangiensis.</title>
        <authorList>
            <person name="Kim J."/>
        </authorList>
    </citation>
    <scope>NUCLEOTIDE SEQUENCE</scope>
    <source>
        <strain evidence="2">KU_S4_2022</strain>
        <tissue evidence="2">Muscle</tissue>
    </source>
</reference>
<gene>
    <name evidence="2" type="ORF">NHX12_012067</name>
</gene>
<protein>
    <submittedName>
        <fullName evidence="2">Uncharacterized protein</fullName>
    </submittedName>
</protein>
<name>A0A9Q0I7U2_9TELE</name>
<evidence type="ECO:0000256" key="1">
    <source>
        <dbReference type="SAM" id="MobiDB-lite"/>
    </source>
</evidence>
<comment type="caution">
    <text evidence="2">The sequence shown here is derived from an EMBL/GenBank/DDBJ whole genome shotgun (WGS) entry which is preliminary data.</text>
</comment>
<keyword evidence="3" id="KW-1185">Reference proteome</keyword>
<proteinExistence type="predicted"/>
<dbReference type="EMBL" id="JANIIK010000116">
    <property type="protein sequence ID" value="KAJ3588475.1"/>
    <property type="molecule type" value="Genomic_DNA"/>
</dbReference>
<feature type="region of interest" description="Disordered" evidence="1">
    <location>
        <begin position="1"/>
        <end position="83"/>
    </location>
</feature>
<sequence length="125" mass="14060">MTRGLEGKTQTNTSDSRRQTASEERREEEMRGEEGRRGGQRRGEDKWREEGRRGHERGRGGFKRIKHREMGPPWVGVDGWHRGPQEPLSRGDICGTGEFPVLCSVSRPAVGTPGQRVLQPEGPCP</sequence>
<dbReference type="AlphaFoldDB" id="A0A9Q0I7U2"/>
<evidence type="ECO:0000313" key="3">
    <source>
        <dbReference type="Proteomes" id="UP001148018"/>
    </source>
</evidence>
<accession>A0A9Q0I7U2</accession>
<dbReference type="Proteomes" id="UP001148018">
    <property type="component" value="Unassembled WGS sequence"/>
</dbReference>